<gene>
    <name evidence="1" type="ORF">FHS12_002573</name>
</gene>
<dbReference type="RefSeq" id="WP_183545558.1">
    <property type="nucleotide sequence ID" value="NZ_BMQT01000007.1"/>
</dbReference>
<dbReference type="AlphaFoldDB" id="A0A7W5A5J8"/>
<dbReference type="Proteomes" id="UP000577707">
    <property type="component" value="Unassembled WGS sequence"/>
</dbReference>
<dbReference type="EMBL" id="JACHXG010000005">
    <property type="protein sequence ID" value="MBB3089624.1"/>
    <property type="molecule type" value="Genomic_DNA"/>
</dbReference>
<sequence length="162" mass="17286">MTPDDYVGEADEAYGNRVFLRHYCLHLAGPDPSTELPDFPADARAARGFNGDIDRLLRRWRAALSRDDASNLSRRVARKSLLAVAGLVSVHDGTWTTDRAAAAARWAEIDPSLAPGLARLVALCDGGGASADETAELLASGGIAERIATRFATDIGLWPALD</sequence>
<comment type="caution">
    <text evidence="1">The sequence shown here is derived from an EMBL/GenBank/DDBJ whole genome shotgun (WGS) entry which is preliminary data.</text>
</comment>
<reference evidence="1 2" key="1">
    <citation type="submission" date="2020-08" db="EMBL/GenBank/DDBJ databases">
        <title>Genomic Encyclopedia of Type Strains, Phase III (KMG-III): the genomes of soil and plant-associated and newly described type strains.</title>
        <authorList>
            <person name="Whitman W."/>
        </authorList>
    </citation>
    <scope>NUCLEOTIDE SEQUENCE [LARGE SCALE GENOMIC DNA]</scope>
    <source>
        <strain evidence="1 2">CECT 3302</strain>
    </source>
</reference>
<protein>
    <submittedName>
        <fullName evidence="1">Uncharacterized protein</fullName>
    </submittedName>
</protein>
<accession>A0A7W5A5J8</accession>
<evidence type="ECO:0000313" key="2">
    <source>
        <dbReference type="Proteomes" id="UP000577707"/>
    </source>
</evidence>
<proteinExistence type="predicted"/>
<evidence type="ECO:0000313" key="1">
    <source>
        <dbReference type="EMBL" id="MBB3089624.1"/>
    </source>
</evidence>
<name>A0A7W5A5J8_9ACTN</name>
<organism evidence="1 2">
    <name type="scientific">Nocardioides albus</name>
    <dbReference type="NCBI Taxonomy" id="1841"/>
    <lineage>
        <taxon>Bacteria</taxon>
        <taxon>Bacillati</taxon>
        <taxon>Actinomycetota</taxon>
        <taxon>Actinomycetes</taxon>
        <taxon>Propionibacteriales</taxon>
        <taxon>Nocardioidaceae</taxon>
        <taxon>Nocardioides</taxon>
    </lineage>
</organism>
<keyword evidence="2" id="KW-1185">Reference proteome</keyword>